<evidence type="ECO:0000256" key="1">
    <source>
        <dbReference type="SAM" id="MobiDB-lite"/>
    </source>
</evidence>
<protein>
    <submittedName>
        <fullName evidence="3">Uncharacterized protein</fullName>
    </submittedName>
</protein>
<evidence type="ECO:0000256" key="2">
    <source>
        <dbReference type="SAM" id="Phobius"/>
    </source>
</evidence>
<dbReference type="OrthoDB" id="47276at2759"/>
<keyword evidence="2" id="KW-1133">Transmembrane helix</keyword>
<dbReference type="EMBL" id="CH476617">
    <property type="protein sequence ID" value="EEP80180.1"/>
    <property type="molecule type" value="Genomic_DNA"/>
</dbReference>
<dbReference type="AlphaFoldDB" id="C4JRD3"/>
<dbReference type="RefSeq" id="XP_002584333.1">
    <property type="nucleotide sequence ID" value="XM_002584287.1"/>
</dbReference>
<feature type="region of interest" description="Disordered" evidence="1">
    <location>
        <begin position="62"/>
        <end position="86"/>
    </location>
</feature>
<name>C4JRD3_UNCRE</name>
<organism evidence="3 4">
    <name type="scientific">Uncinocarpus reesii (strain UAMH 1704)</name>
    <dbReference type="NCBI Taxonomy" id="336963"/>
    <lineage>
        <taxon>Eukaryota</taxon>
        <taxon>Fungi</taxon>
        <taxon>Dikarya</taxon>
        <taxon>Ascomycota</taxon>
        <taxon>Pezizomycotina</taxon>
        <taxon>Eurotiomycetes</taxon>
        <taxon>Eurotiomycetidae</taxon>
        <taxon>Onygenales</taxon>
        <taxon>Onygenaceae</taxon>
        <taxon>Uncinocarpus</taxon>
    </lineage>
</organism>
<dbReference type="HOGENOM" id="CLU_957110_0_0_1"/>
<dbReference type="Gene3D" id="3.40.50.150">
    <property type="entry name" value="Vaccinia Virus protein VP39"/>
    <property type="match status" value="1"/>
</dbReference>
<keyword evidence="4" id="KW-1185">Reference proteome</keyword>
<dbReference type="InterPro" id="IPR029063">
    <property type="entry name" value="SAM-dependent_MTases_sf"/>
</dbReference>
<dbReference type="eggNOG" id="KOG3115">
    <property type="taxonomic scope" value="Eukaryota"/>
</dbReference>
<proteinExistence type="predicted"/>
<dbReference type="STRING" id="336963.C4JRD3"/>
<dbReference type="Proteomes" id="UP000002058">
    <property type="component" value="Unassembled WGS sequence"/>
</dbReference>
<feature type="compositionally biased region" description="Polar residues" evidence="1">
    <location>
        <begin position="65"/>
        <end position="86"/>
    </location>
</feature>
<keyword evidence="2" id="KW-0812">Transmembrane</keyword>
<accession>C4JRD3</accession>
<dbReference type="KEGG" id="ure:UREG_05022"/>
<evidence type="ECO:0000313" key="4">
    <source>
        <dbReference type="Proteomes" id="UP000002058"/>
    </source>
</evidence>
<reference evidence="4" key="1">
    <citation type="journal article" date="2009" name="Genome Res.">
        <title>Comparative genomic analyses of the human fungal pathogens Coccidioides and their relatives.</title>
        <authorList>
            <person name="Sharpton T.J."/>
            <person name="Stajich J.E."/>
            <person name="Rounsley S.D."/>
            <person name="Gardner M.J."/>
            <person name="Wortman J.R."/>
            <person name="Jordar V.S."/>
            <person name="Maiti R."/>
            <person name="Kodira C.D."/>
            <person name="Neafsey D.E."/>
            <person name="Zeng Q."/>
            <person name="Hung C.-Y."/>
            <person name="McMahan C."/>
            <person name="Muszewska A."/>
            <person name="Grynberg M."/>
            <person name="Mandel M.A."/>
            <person name="Kellner E.M."/>
            <person name="Barker B.M."/>
            <person name="Galgiani J.N."/>
            <person name="Orbach M.J."/>
            <person name="Kirkland T.N."/>
            <person name="Cole G.T."/>
            <person name="Henn M.R."/>
            <person name="Birren B.W."/>
            <person name="Taylor J.W."/>
        </authorList>
    </citation>
    <scope>NUCLEOTIDE SEQUENCE [LARGE SCALE GENOMIC DNA]</scope>
    <source>
        <strain evidence="4">UAMH 1704</strain>
    </source>
</reference>
<dbReference type="VEuPathDB" id="FungiDB:UREG_05022"/>
<feature type="transmembrane region" description="Helical" evidence="2">
    <location>
        <begin position="7"/>
        <end position="37"/>
    </location>
</feature>
<evidence type="ECO:0000313" key="3">
    <source>
        <dbReference type="EMBL" id="EEP80180.1"/>
    </source>
</evidence>
<keyword evidence="2" id="KW-0472">Membrane</keyword>
<gene>
    <name evidence="3" type="ORF">UREG_05022</name>
</gene>
<dbReference type="GeneID" id="8443332"/>
<dbReference type="InParanoid" id="C4JRD3"/>
<sequence length="291" mass="31673">MAARHTIAAFLGIIAVCSIIIALASLLGIATGGLIALNRVWPGLFSLFRRRGQNERSLEEGLATEENQVNASGNAECQRQTKQTTEPTKLNWAAGYPAFAKGKKLSTKVQILATGSGLGPGMIRIAPLFPDTVMAVFDSDPIAVGETNSRIMKLRDQFAKTSKPVVGNPYQNISAFLMVHQAAAPNYFTKGQLSKVFVSIPSQESVLEKSPSAVDISQSYASVTQSGGVFYALFESEDALQRFAGEFDIAGHLWLRVPEEEWTKDCMMAAVGDRMKEGSMHESRIAVWKRK</sequence>